<protein>
    <recommendedName>
        <fullName evidence="4">NET domain-containing protein</fullName>
    </recommendedName>
</protein>
<dbReference type="EMBL" id="JBBPBM010000079">
    <property type="protein sequence ID" value="KAK8511318.1"/>
    <property type="molecule type" value="Genomic_DNA"/>
</dbReference>
<feature type="region of interest" description="Disordered" evidence="1">
    <location>
        <begin position="69"/>
        <end position="90"/>
    </location>
</feature>
<name>A0ABR2BW54_9ROSI</name>
<organism evidence="2 3">
    <name type="scientific">Hibiscus sabdariffa</name>
    <name type="common">roselle</name>
    <dbReference type="NCBI Taxonomy" id="183260"/>
    <lineage>
        <taxon>Eukaryota</taxon>
        <taxon>Viridiplantae</taxon>
        <taxon>Streptophyta</taxon>
        <taxon>Embryophyta</taxon>
        <taxon>Tracheophyta</taxon>
        <taxon>Spermatophyta</taxon>
        <taxon>Magnoliopsida</taxon>
        <taxon>eudicotyledons</taxon>
        <taxon>Gunneridae</taxon>
        <taxon>Pentapetalae</taxon>
        <taxon>rosids</taxon>
        <taxon>malvids</taxon>
        <taxon>Malvales</taxon>
        <taxon>Malvaceae</taxon>
        <taxon>Malvoideae</taxon>
        <taxon>Hibiscus</taxon>
    </lineage>
</organism>
<evidence type="ECO:0000256" key="1">
    <source>
        <dbReference type="SAM" id="MobiDB-lite"/>
    </source>
</evidence>
<evidence type="ECO:0008006" key="4">
    <source>
        <dbReference type="Google" id="ProtNLM"/>
    </source>
</evidence>
<sequence length="90" mass="10301">MIMKREECRDHIGKDRIMNKLSPKELDVLNMVSPNVIAEVKAMLYEDLHKNKEHHCPIDSLDDIMTAVGSLPDSESSEHKTRTAEPVYQP</sequence>
<evidence type="ECO:0000313" key="2">
    <source>
        <dbReference type="EMBL" id="KAK8511318.1"/>
    </source>
</evidence>
<evidence type="ECO:0000313" key="3">
    <source>
        <dbReference type="Proteomes" id="UP001472677"/>
    </source>
</evidence>
<reference evidence="2 3" key="1">
    <citation type="journal article" date="2024" name="G3 (Bethesda)">
        <title>Genome assembly of Hibiscus sabdariffa L. provides insights into metabolisms of medicinal natural products.</title>
        <authorList>
            <person name="Kim T."/>
        </authorList>
    </citation>
    <scope>NUCLEOTIDE SEQUENCE [LARGE SCALE GENOMIC DNA]</scope>
    <source>
        <strain evidence="2">TK-2024</strain>
        <tissue evidence="2">Old leaves</tissue>
    </source>
</reference>
<comment type="caution">
    <text evidence="2">The sequence shown here is derived from an EMBL/GenBank/DDBJ whole genome shotgun (WGS) entry which is preliminary data.</text>
</comment>
<dbReference type="Proteomes" id="UP001472677">
    <property type="component" value="Unassembled WGS sequence"/>
</dbReference>
<gene>
    <name evidence="2" type="ORF">V6N12_033595</name>
</gene>
<accession>A0ABR2BW54</accession>
<proteinExistence type="predicted"/>
<keyword evidence="3" id="KW-1185">Reference proteome</keyword>